<keyword evidence="1" id="KW-0175">Coiled coil</keyword>
<dbReference type="STRING" id="629680.SAMN04489751_2926"/>
<evidence type="ECO:0000313" key="4">
    <source>
        <dbReference type="EMBL" id="SDS80889.1"/>
    </source>
</evidence>
<keyword evidence="5" id="KW-1185">Reference proteome</keyword>
<dbReference type="OrthoDB" id="2082405at2"/>
<feature type="region of interest" description="Disordered" evidence="2">
    <location>
        <begin position="438"/>
        <end position="483"/>
    </location>
</feature>
<dbReference type="Proteomes" id="UP000199700">
    <property type="component" value="Chromosome"/>
</dbReference>
<feature type="coiled-coil region" evidence="1">
    <location>
        <begin position="496"/>
        <end position="604"/>
    </location>
</feature>
<reference evidence="4" key="1">
    <citation type="submission" date="2016-10" db="EMBL/GenBank/DDBJ databases">
        <authorList>
            <person name="Varghese N."/>
            <person name="Submissions S."/>
        </authorList>
    </citation>
    <scope>NUCLEOTIDE SEQUENCE [LARGE SCALE GENOMIC DNA]</scope>
    <source>
        <strain evidence="4">DSM 22082</strain>
    </source>
</reference>
<evidence type="ECO:0000259" key="3">
    <source>
        <dbReference type="Pfam" id="PF04230"/>
    </source>
</evidence>
<organism evidence="4 5">
    <name type="scientific">Brevibacterium sandarakinum</name>
    <dbReference type="NCBI Taxonomy" id="629680"/>
    <lineage>
        <taxon>Bacteria</taxon>
        <taxon>Bacillati</taxon>
        <taxon>Actinomycetota</taxon>
        <taxon>Actinomycetes</taxon>
        <taxon>Micrococcales</taxon>
        <taxon>Brevibacteriaceae</taxon>
        <taxon>Brevibacterium</taxon>
    </lineage>
</organism>
<feature type="compositionally biased region" description="Low complexity" evidence="2">
    <location>
        <begin position="441"/>
        <end position="454"/>
    </location>
</feature>
<accession>A0A1H1V9G6</accession>
<feature type="compositionally biased region" description="Gly residues" evidence="2">
    <location>
        <begin position="372"/>
        <end position="385"/>
    </location>
</feature>
<evidence type="ECO:0000313" key="5">
    <source>
        <dbReference type="Proteomes" id="UP000199700"/>
    </source>
</evidence>
<dbReference type="InterPro" id="IPR007345">
    <property type="entry name" value="Polysacch_pyruvyl_Trfase"/>
</dbReference>
<dbReference type="AlphaFoldDB" id="A0A1H1V9G6"/>
<evidence type="ECO:0000256" key="2">
    <source>
        <dbReference type="SAM" id="MobiDB-lite"/>
    </source>
</evidence>
<proteinExistence type="predicted"/>
<feature type="domain" description="Polysaccharide pyruvyl transferase" evidence="3">
    <location>
        <begin position="57"/>
        <end position="150"/>
    </location>
</feature>
<gene>
    <name evidence="4" type="ORF">SAMN04489751_2926</name>
</gene>
<dbReference type="EMBL" id="LT629739">
    <property type="protein sequence ID" value="SDS80889.1"/>
    <property type="molecule type" value="Genomic_DNA"/>
</dbReference>
<feature type="region of interest" description="Disordered" evidence="2">
    <location>
        <begin position="362"/>
        <end position="386"/>
    </location>
</feature>
<sequence length="627" mass="67824">MPDLKLFHFDIPTWGNYGDKALFPVVRDAFRVLGPGGADGGVDFTSAAALRREVDTALVERINARADAVVIGGGGLFLQDTNPNRLSGWQWKISAEALAAIEVPLIIYALGDNRFPGQPEFDELMRSHVGQVLDQSVFFGLRNTGSIETMSRFLGAEGISADDSGLGTARERFNPGLEGFNPGPGGEAAHVHPGPIRFQPCPTTIAGLLYEPLRGRRPDPREKVLAIQMLVHPRQQAAGFDAEVIHQATVDAARMLVAKEWTILSVPFHPDDAEVSRQLVAEVPEVKEITLYGSDVGFFAGFDLFASIPYVLGGRGHAQMIPFGVGSIPISLDLHAKLGYFAHDIGHPEFIVPVEPEGMAAESTTTETDGAGITGTGGNGHGEGTGDVARRAHALAQRIVDTIDQAYAHGNDLQDDLAATRQRLFDITAENHVDIRDVLRPSSGTGNSGAATGSPGAGTGRCGSEASSRADRESRTVQVPRASADIRAEEFHLAAVSEAEEISAAQTRELTKLRREHKQQLESANAQRKAHEAECENLCAEIKQKETQFERQSADLDARTAELDAQTAEKNRHADDAAGLRKQLDESDAQLRSINDRAAIAEAKVLIDKTVHGLAWRARRIKRRLRR</sequence>
<dbReference type="Pfam" id="PF04230">
    <property type="entry name" value="PS_pyruv_trans"/>
    <property type="match status" value="1"/>
</dbReference>
<dbReference type="RefSeq" id="WP_092106649.1">
    <property type="nucleotide sequence ID" value="NZ_LT629739.1"/>
</dbReference>
<protein>
    <recommendedName>
        <fullName evidence="3">Polysaccharide pyruvyl transferase domain-containing protein</fullName>
    </recommendedName>
</protein>
<evidence type="ECO:0000256" key="1">
    <source>
        <dbReference type="SAM" id="Coils"/>
    </source>
</evidence>
<name>A0A1H1V9G6_BRESA</name>